<dbReference type="EMBL" id="KZ992463">
    <property type="protein sequence ID" value="RKP10220.1"/>
    <property type="molecule type" value="Genomic_DNA"/>
</dbReference>
<feature type="region of interest" description="Disordered" evidence="1">
    <location>
        <begin position="1"/>
        <end position="111"/>
    </location>
</feature>
<keyword evidence="3" id="KW-1185">Reference proteome</keyword>
<accession>A0A4P9XXS8</accession>
<dbReference type="Proteomes" id="UP000271241">
    <property type="component" value="Unassembled WGS sequence"/>
</dbReference>
<evidence type="ECO:0000313" key="2">
    <source>
        <dbReference type="EMBL" id="RKP10220.1"/>
    </source>
</evidence>
<reference evidence="3" key="1">
    <citation type="journal article" date="2018" name="Nat. Microbiol.">
        <title>Leveraging single-cell genomics to expand the fungal tree of life.</title>
        <authorList>
            <person name="Ahrendt S.R."/>
            <person name="Quandt C.A."/>
            <person name="Ciobanu D."/>
            <person name="Clum A."/>
            <person name="Salamov A."/>
            <person name="Andreopoulos B."/>
            <person name="Cheng J.F."/>
            <person name="Woyke T."/>
            <person name="Pelin A."/>
            <person name="Henrissat B."/>
            <person name="Reynolds N.K."/>
            <person name="Benny G.L."/>
            <person name="Smith M.E."/>
            <person name="James T.Y."/>
            <person name="Grigoriev I.V."/>
        </authorList>
    </citation>
    <scope>NUCLEOTIDE SEQUENCE [LARGE SCALE GENOMIC DNA]</scope>
    <source>
        <strain evidence="3">RSA 1356</strain>
    </source>
</reference>
<organism evidence="2 3">
    <name type="scientific">Thamnocephalis sphaerospora</name>
    <dbReference type="NCBI Taxonomy" id="78915"/>
    <lineage>
        <taxon>Eukaryota</taxon>
        <taxon>Fungi</taxon>
        <taxon>Fungi incertae sedis</taxon>
        <taxon>Zoopagomycota</taxon>
        <taxon>Zoopagomycotina</taxon>
        <taxon>Zoopagomycetes</taxon>
        <taxon>Zoopagales</taxon>
        <taxon>Sigmoideomycetaceae</taxon>
        <taxon>Thamnocephalis</taxon>
    </lineage>
</organism>
<protein>
    <submittedName>
        <fullName evidence="2">Uncharacterized protein</fullName>
    </submittedName>
</protein>
<evidence type="ECO:0000256" key="1">
    <source>
        <dbReference type="SAM" id="MobiDB-lite"/>
    </source>
</evidence>
<feature type="compositionally biased region" description="Polar residues" evidence="1">
    <location>
        <begin position="74"/>
        <end position="89"/>
    </location>
</feature>
<gene>
    <name evidence="2" type="ORF">THASP1DRAFT_22029</name>
</gene>
<name>A0A4P9XXS8_9FUNG</name>
<feature type="compositionally biased region" description="Basic residues" evidence="1">
    <location>
        <begin position="99"/>
        <end position="108"/>
    </location>
</feature>
<sequence length="176" mass="19514">MANDKESADGADQGKAQWQQKNDDRMTPEQRASTGNTQKRKQCSGDTPTTQQDDGRRHKEKASVGADRCKERSGNSSGQPASQQEQASVGVSAREKASLRHRRRRGHTSARTPHFFRHVVLLPHPNVSIRARTAVRTYTIRTHMASEGGPRAHAHTVQNGDKALLAKAFHVQQDCM</sequence>
<evidence type="ECO:0000313" key="3">
    <source>
        <dbReference type="Proteomes" id="UP000271241"/>
    </source>
</evidence>
<proteinExistence type="predicted"/>
<dbReference type="AlphaFoldDB" id="A0A4P9XXS8"/>